<gene>
    <name evidence="1" type="ORF">CDG60_12290</name>
</gene>
<reference evidence="2" key="1">
    <citation type="submission" date="2018-09" db="EMBL/GenBank/DDBJ databases">
        <title>The complete genome of Acinetobacter sp. strain WCHAc010005.</title>
        <authorList>
            <person name="Hu Y."/>
            <person name="Long H."/>
            <person name="Feng Y."/>
            <person name="Zong Z."/>
        </authorList>
    </citation>
    <scope>NUCLEOTIDE SEQUENCE [LARGE SCALE GENOMIC DNA]</scope>
    <source>
        <strain evidence="2">WCHAc010005</strain>
    </source>
</reference>
<evidence type="ECO:0000313" key="2">
    <source>
        <dbReference type="Proteomes" id="UP000263753"/>
    </source>
</evidence>
<organism evidence="1 2">
    <name type="scientific">Acinetobacter chinensis</name>
    <dbReference type="NCBI Taxonomy" id="2004650"/>
    <lineage>
        <taxon>Bacteria</taxon>
        <taxon>Pseudomonadati</taxon>
        <taxon>Pseudomonadota</taxon>
        <taxon>Gammaproteobacteria</taxon>
        <taxon>Moraxellales</taxon>
        <taxon>Moraxellaceae</taxon>
        <taxon>Acinetobacter</taxon>
    </lineage>
</organism>
<dbReference type="KEGG" id="achi:CDG60_12290"/>
<dbReference type="Proteomes" id="UP000263753">
    <property type="component" value="Chromosome"/>
</dbReference>
<proteinExistence type="predicted"/>
<dbReference type="EMBL" id="CP032134">
    <property type="protein sequence ID" value="AXY57276.1"/>
    <property type="molecule type" value="Genomic_DNA"/>
</dbReference>
<protein>
    <submittedName>
        <fullName evidence="1">Uncharacterized protein</fullName>
    </submittedName>
</protein>
<accession>A0A3B7LWR3</accession>
<dbReference type="AlphaFoldDB" id="A0A3B7LWR3"/>
<evidence type="ECO:0000313" key="1">
    <source>
        <dbReference type="EMBL" id="AXY57276.1"/>
    </source>
</evidence>
<sequence length="104" mass="11214">MNMPKVKYLKDLCSGRAGTVRELRQYEVNVLLKLKAVELIDLDGGTAATEAQAAATEAHLLDLPESVLRNLNGTPVVGDFGDIALKTEQKDIIPAPAGRKNSKK</sequence>
<name>A0A3B7LWR3_9GAMM</name>